<feature type="domain" description="Phosphate acetyl/butaryl transferase" evidence="3">
    <location>
        <begin position="180"/>
        <end position="390"/>
    </location>
</feature>
<dbReference type="eggNOG" id="ENOG502QW25">
    <property type="taxonomic scope" value="Eukaryota"/>
</dbReference>
<evidence type="ECO:0000259" key="3">
    <source>
        <dbReference type="Pfam" id="PF01515"/>
    </source>
</evidence>
<dbReference type="GO" id="GO:0016746">
    <property type="term" value="F:acyltransferase activity"/>
    <property type="evidence" value="ECO:0000318"/>
    <property type="project" value="GO_Central"/>
</dbReference>
<proteinExistence type="predicted"/>
<keyword evidence="1" id="KW-0808">Transferase</keyword>
<name>D8STZ3_SELML</name>
<dbReference type="AlphaFoldDB" id="D8STZ3"/>
<dbReference type="Gene3D" id="3.40.50.10950">
    <property type="match status" value="1"/>
</dbReference>
<dbReference type="InterPro" id="IPR050500">
    <property type="entry name" value="Phos_Acetyltrans/Butyryltrans"/>
</dbReference>
<gene>
    <name evidence="4" type="ORF">SELMODRAFT_425693</name>
</gene>
<evidence type="ECO:0000313" key="5">
    <source>
        <dbReference type="Proteomes" id="UP000001514"/>
    </source>
</evidence>
<dbReference type="PANTHER" id="PTHR43356:SF3">
    <property type="entry name" value="PHOSPHATE ACETYLTRANSFERASE"/>
    <property type="match status" value="1"/>
</dbReference>
<keyword evidence="2" id="KW-0012">Acyltransferase</keyword>
<dbReference type="InterPro" id="IPR002505">
    <property type="entry name" value="PTA_PTB"/>
</dbReference>
<dbReference type="SUPFAM" id="SSF53659">
    <property type="entry name" value="Isocitrate/Isopropylmalate dehydrogenase-like"/>
    <property type="match status" value="1"/>
</dbReference>
<accession>D8STZ3</accession>
<protein>
    <recommendedName>
        <fullName evidence="3">Phosphate acetyl/butaryl transferase domain-containing protein</fullName>
    </recommendedName>
</protein>
<evidence type="ECO:0000313" key="4">
    <source>
        <dbReference type="EMBL" id="EFJ12161.1"/>
    </source>
</evidence>
<dbReference type="PANTHER" id="PTHR43356">
    <property type="entry name" value="PHOSPHATE ACETYLTRANSFERASE"/>
    <property type="match status" value="1"/>
</dbReference>
<dbReference type="Proteomes" id="UP000001514">
    <property type="component" value="Unassembled WGS sequence"/>
</dbReference>
<evidence type="ECO:0000256" key="1">
    <source>
        <dbReference type="ARBA" id="ARBA00022679"/>
    </source>
</evidence>
<dbReference type="EMBL" id="GL377641">
    <property type="protein sequence ID" value="EFJ12161.1"/>
    <property type="molecule type" value="Genomic_DNA"/>
</dbReference>
<dbReference type="HOGENOM" id="CLU_651164_0_0_1"/>
<dbReference type="Gramene" id="EFJ12161">
    <property type="protein sequence ID" value="EFJ12161"/>
    <property type="gene ID" value="SELMODRAFT_425693"/>
</dbReference>
<dbReference type="KEGG" id="smo:SELMODRAFT_425693"/>
<evidence type="ECO:0000256" key="2">
    <source>
        <dbReference type="ARBA" id="ARBA00023315"/>
    </source>
</evidence>
<dbReference type="InParanoid" id="D8STZ3"/>
<dbReference type="STRING" id="88036.D8STZ3"/>
<reference evidence="4 5" key="1">
    <citation type="journal article" date="2011" name="Science">
        <title>The Selaginella genome identifies genetic changes associated with the evolution of vascular plants.</title>
        <authorList>
            <person name="Banks J.A."/>
            <person name="Nishiyama T."/>
            <person name="Hasebe M."/>
            <person name="Bowman J.L."/>
            <person name="Gribskov M."/>
            <person name="dePamphilis C."/>
            <person name="Albert V.A."/>
            <person name="Aono N."/>
            <person name="Aoyama T."/>
            <person name="Ambrose B.A."/>
            <person name="Ashton N.W."/>
            <person name="Axtell M.J."/>
            <person name="Barker E."/>
            <person name="Barker M.S."/>
            <person name="Bennetzen J.L."/>
            <person name="Bonawitz N.D."/>
            <person name="Chapple C."/>
            <person name="Cheng C."/>
            <person name="Correa L.G."/>
            <person name="Dacre M."/>
            <person name="DeBarry J."/>
            <person name="Dreyer I."/>
            <person name="Elias M."/>
            <person name="Engstrom E.M."/>
            <person name="Estelle M."/>
            <person name="Feng L."/>
            <person name="Finet C."/>
            <person name="Floyd S.K."/>
            <person name="Frommer W.B."/>
            <person name="Fujita T."/>
            <person name="Gramzow L."/>
            <person name="Gutensohn M."/>
            <person name="Harholt J."/>
            <person name="Hattori M."/>
            <person name="Heyl A."/>
            <person name="Hirai T."/>
            <person name="Hiwatashi Y."/>
            <person name="Ishikawa M."/>
            <person name="Iwata M."/>
            <person name="Karol K.G."/>
            <person name="Koehler B."/>
            <person name="Kolukisaoglu U."/>
            <person name="Kubo M."/>
            <person name="Kurata T."/>
            <person name="Lalonde S."/>
            <person name="Li K."/>
            <person name="Li Y."/>
            <person name="Litt A."/>
            <person name="Lyons E."/>
            <person name="Manning G."/>
            <person name="Maruyama T."/>
            <person name="Michael T.P."/>
            <person name="Mikami K."/>
            <person name="Miyazaki S."/>
            <person name="Morinaga S."/>
            <person name="Murata T."/>
            <person name="Mueller-Roeber B."/>
            <person name="Nelson D.R."/>
            <person name="Obara M."/>
            <person name="Oguri Y."/>
            <person name="Olmstead R.G."/>
            <person name="Onodera N."/>
            <person name="Petersen B.L."/>
            <person name="Pils B."/>
            <person name="Prigge M."/>
            <person name="Rensing S.A."/>
            <person name="Riano-Pachon D.M."/>
            <person name="Roberts A.W."/>
            <person name="Sato Y."/>
            <person name="Scheller H.V."/>
            <person name="Schulz B."/>
            <person name="Schulz C."/>
            <person name="Shakirov E.V."/>
            <person name="Shibagaki N."/>
            <person name="Shinohara N."/>
            <person name="Shippen D.E."/>
            <person name="Soerensen I."/>
            <person name="Sotooka R."/>
            <person name="Sugimoto N."/>
            <person name="Sugita M."/>
            <person name="Sumikawa N."/>
            <person name="Tanurdzic M."/>
            <person name="Theissen G."/>
            <person name="Ulvskov P."/>
            <person name="Wakazuki S."/>
            <person name="Weng J.K."/>
            <person name="Willats W.W."/>
            <person name="Wipf D."/>
            <person name="Wolf P.G."/>
            <person name="Yang L."/>
            <person name="Zimmer A.D."/>
            <person name="Zhu Q."/>
            <person name="Mitros T."/>
            <person name="Hellsten U."/>
            <person name="Loque D."/>
            <person name="Otillar R."/>
            <person name="Salamov A."/>
            <person name="Schmutz J."/>
            <person name="Shapiro H."/>
            <person name="Lindquist E."/>
            <person name="Lucas S."/>
            <person name="Rokhsar D."/>
            <person name="Grigoriev I.V."/>
        </authorList>
    </citation>
    <scope>NUCLEOTIDE SEQUENCE [LARGE SCALE GENOMIC DNA]</scope>
</reference>
<dbReference type="InterPro" id="IPR042113">
    <property type="entry name" value="P_AcTrfase_dom1"/>
</dbReference>
<keyword evidence="5" id="KW-1185">Reference proteome</keyword>
<organism evidence="5">
    <name type="scientific">Selaginella moellendorffii</name>
    <name type="common">Spikemoss</name>
    <dbReference type="NCBI Taxonomy" id="88036"/>
    <lineage>
        <taxon>Eukaryota</taxon>
        <taxon>Viridiplantae</taxon>
        <taxon>Streptophyta</taxon>
        <taxon>Embryophyta</taxon>
        <taxon>Tracheophyta</taxon>
        <taxon>Lycopodiopsida</taxon>
        <taxon>Selaginellales</taxon>
        <taxon>Selaginellaceae</taxon>
        <taxon>Selaginella</taxon>
    </lineage>
</organism>
<dbReference type="Pfam" id="PF01515">
    <property type="entry name" value="PTA_PTB"/>
    <property type="match status" value="1"/>
</dbReference>
<sequence length="422" mass="45955">MWGIDRRKALEFLANGDLDEMLEQIYVAYEELKRRHECVLIEGTQFCRDASALDAHIASALGSPVLLATNVDALRQLWSSKDHAGNLQDWATEIATYTRCSALAFEKLKVRVVGGFVYGSSDAPDMRKVFSKWKLQFVGALPGFDERENPVKAFANNIEMEALKRNMPEENAARVSPLLFRNSLFSRAKENNQVILLPEGDEPRTVQAAGFILQHGLCSLILLGEREKLLEAAKVSNVDLRSAIIKDPSDPQELEKYATVYYQTRKHKGMTLEKAREILGNDPITLGTCMVSAGDADGMVCGAVHTTANTVRPALQIIKTDPATPIVSSVMFICLEDAVVAYADVAINASPSADELATIAIASADTVTAFGLEPRVALLSYATGDSNAGRGRCQHRKIQTPGFITRGTIPGAASICLPRSQG</sequence>